<proteinExistence type="inferred from homology"/>
<sequence length="322" mass="34222">MELYIVDAFSSRPFGGNPAAVCVCEQPLETAVMQQIAREMNLSETAFLTKVEDGYRLRWFTPAAEVKLCGHATLASAHILWETGRLGAGEEARFLTLSGLLTARKQGSLIELNFPAHHPVEETRPDLKQQLSAALGINVDNLQVLYRYGEDLLAVLDSEQTVRSLEPDFNALHGIETRGIAVTAAGEGRGGEANTENTANIANGANIENTTNTVNSVNAASSANSGTPENPVDPSSGTGYDCVSRFFCPAVGIQEDPVTGSAHCGIAPYWSTKLGKSKLKAFQASARGGELELEVDGDRVKIAGPAVTVLRGKLDDSCLTAC</sequence>
<dbReference type="NCBIfam" id="TIGR00654">
    <property type="entry name" value="PhzF_family"/>
    <property type="match status" value="1"/>
</dbReference>
<dbReference type="EMBL" id="BMHF01000021">
    <property type="protein sequence ID" value="GGA50591.1"/>
    <property type="molecule type" value="Genomic_DNA"/>
</dbReference>
<evidence type="ECO:0000256" key="2">
    <source>
        <dbReference type="ARBA" id="ARBA00023235"/>
    </source>
</evidence>
<dbReference type="Proteomes" id="UP000609323">
    <property type="component" value="Unassembled WGS sequence"/>
</dbReference>
<evidence type="ECO:0000256" key="1">
    <source>
        <dbReference type="ARBA" id="ARBA00008270"/>
    </source>
</evidence>
<dbReference type="PIRSF" id="PIRSF016184">
    <property type="entry name" value="PhzC_PhzF"/>
    <property type="match status" value="1"/>
</dbReference>
<keyword evidence="4" id="KW-1185">Reference proteome</keyword>
<evidence type="ECO:0000313" key="3">
    <source>
        <dbReference type="EMBL" id="GGA50591.1"/>
    </source>
</evidence>
<dbReference type="SUPFAM" id="SSF54506">
    <property type="entry name" value="Diaminopimelate epimerase-like"/>
    <property type="match status" value="1"/>
</dbReference>
<dbReference type="Gene3D" id="3.10.310.10">
    <property type="entry name" value="Diaminopimelate Epimerase, Chain A, domain 1"/>
    <property type="match status" value="2"/>
</dbReference>
<dbReference type="Pfam" id="PF02567">
    <property type="entry name" value="PhzC-PhzF"/>
    <property type="match status" value="2"/>
</dbReference>
<name>A0ABQ1GUJ1_9BACL</name>
<keyword evidence="2" id="KW-0413">Isomerase</keyword>
<dbReference type="RefSeq" id="WP_229752857.1">
    <property type="nucleotide sequence ID" value="NZ_BMHF01000021.1"/>
</dbReference>
<protein>
    <submittedName>
        <fullName evidence="3">Phenazine biosynthesis protein</fullName>
    </submittedName>
</protein>
<organism evidence="3 4">
    <name type="scientific">Paenibacillus physcomitrellae</name>
    <dbReference type="NCBI Taxonomy" id="1619311"/>
    <lineage>
        <taxon>Bacteria</taxon>
        <taxon>Bacillati</taxon>
        <taxon>Bacillota</taxon>
        <taxon>Bacilli</taxon>
        <taxon>Bacillales</taxon>
        <taxon>Paenibacillaceae</taxon>
        <taxon>Paenibacillus</taxon>
    </lineage>
</organism>
<evidence type="ECO:0000313" key="4">
    <source>
        <dbReference type="Proteomes" id="UP000609323"/>
    </source>
</evidence>
<comment type="similarity">
    <text evidence="1">Belongs to the PhzF family.</text>
</comment>
<dbReference type="PANTHER" id="PTHR13774:SF17">
    <property type="entry name" value="PHENAZINE BIOSYNTHESIS-LIKE DOMAIN-CONTAINING PROTEIN"/>
    <property type="match status" value="1"/>
</dbReference>
<gene>
    <name evidence="3" type="ORF">GCM10010917_39830</name>
</gene>
<comment type="caution">
    <text evidence="3">The sequence shown here is derived from an EMBL/GenBank/DDBJ whole genome shotgun (WGS) entry which is preliminary data.</text>
</comment>
<dbReference type="PANTHER" id="PTHR13774">
    <property type="entry name" value="PHENAZINE BIOSYNTHESIS PROTEIN"/>
    <property type="match status" value="1"/>
</dbReference>
<dbReference type="InterPro" id="IPR003719">
    <property type="entry name" value="Phenazine_PhzF-like"/>
</dbReference>
<accession>A0ABQ1GUJ1</accession>
<reference evidence="4" key="1">
    <citation type="journal article" date="2019" name="Int. J. Syst. Evol. Microbiol.">
        <title>The Global Catalogue of Microorganisms (GCM) 10K type strain sequencing project: providing services to taxonomists for standard genome sequencing and annotation.</title>
        <authorList>
            <consortium name="The Broad Institute Genomics Platform"/>
            <consortium name="The Broad Institute Genome Sequencing Center for Infectious Disease"/>
            <person name="Wu L."/>
            <person name="Ma J."/>
        </authorList>
    </citation>
    <scope>NUCLEOTIDE SEQUENCE [LARGE SCALE GENOMIC DNA]</scope>
    <source>
        <strain evidence="4">CGMCC 1.15044</strain>
    </source>
</reference>